<gene>
    <name evidence="1" type="ORF">SAMN05216276_104542</name>
</gene>
<evidence type="ECO:0000313" key="2">
    <source>
        <dbReference type="Proteomes" id="UP000198282"/>
    </source>
</evidence>
<keyword evidence="2" id="KW-1185">Reference proteome</keyword>
<protein>
    <submittedName>
        <fullName evidence="1">TIGR04255 family protein</fullName>
    </submittedName>
</protein>
<dbReference type="NCBIfam" id="TIGR04255">
    <property type="entry name" value="sporadTIGR04255"/>
    <property type="match status" value="1"/>
</dbReference>
<proteinExistence type="predicted"/>
<reference evidence="1 2" key="1">
    <citation type="submission" date="2017-06" db="EMBL/GenBank/DDBJ databases">
        <authorList>
            <person name="Kim H.J."/>
            <person name="Triplett B.A."/>
        </authorList>
    </citation>
    <scope>NUCLEOTIDE SEQUENCE [LARGE SCALE GENOMIC DNA]</scope>
    <source>
        <strain evidence="1 2">CGMCC 4.2132</strain>
    </source>
</reference>
<dbReference type="Proteomes" id="UP000198282">
    <property type="component" value="Unassembled WGS sequence"/>
</dbReference>
<dbReference type="EMBL" id="FZOD01000045">
    <property type="protein sequence ID" value="SNT45722.1"/>
    <property type="molecule type" value="Genomic_DNA"/>
</dbReference>
<organism evidence="1 2">
    <name type="scientific">Streptosporangium subroseum</name>
    <dbReference type="NCBI Taxonomy" id="106412"/>
    <lineage>
        <taxon>Bacteria</taxon>
        <taxon>Bacillati</taxon>
        <taxon>Actinomycetota</taxon>
        <taxon>Actinomycetes</taxon>
        <taxon>Streptosporangiales</taxon>
        <taxon>Streptosporangiaceae</taxon>
        <taxon>Streptosporangium</taxon>
    </lineage>
</organism>
<accession>A0A239MU94</accession>
<sequence>MPISLPAPDRRRLATPALPLVVCQVRIDNQDRLAESGAGRKIYEALGGRSGSYPKLTQLQASRVTVTPGAALPAEQVQHASERGWRFTSDPENKWTLSVLPDSLAIETSEFPGWDDMRVRFRSLLEAVAKVECPAVEQRLGLRFVNLFTFGAGETMEAWSKYIHPEALGLALHPTLGPGVIAAQQHSVMQISDEITCTVRIGPVRQDSGELGFLVDLDSYREAAAPFDIESIISAADVLNDTSVSVFHQLVTADLLEKLGQSE</sequence>
<dbReference type="RefSeq" id="WP_089211282.1">
    <property type="nucleotide sequence ID" value="NZ_FZOD01000045.1"/>
</dbReference>
<dbReference type="InterPro" id="IPR026349">
    <property type="entry name" value="CHP04255"/>
</dbReference>
<name>A0A239MU94_9ACTN</name>
<dbReference type="AlphaFoldDB" id="A0A239MU94"/>
<evidence type="ECO:0000313" key="1">
    <source>
        <dbReference type="EMBL" id="SNT45722.1"/>
    </source>
</evidence>